<dbReference type="InterPro" id="IPR009057">
    <property type="entry name" value="Homeodomain-like_sf"/>
</dbReference>
<feature type="domain" description="HTH araC/xylS-type" evidence="4">
    <location>
        <begin position="193"/>
        <end position="294"/>
    </location>
</feature>
<dbReference type="Pfam" id="PF12833">
    <property type="entry name" value="HTH_18"/>
    <property type="match status" value="1"/>
</dbReference>
<protein>
    <submittedName>
        <fullName evidence="5">AraC family transcriptional regulator</fullName>
    </submittedName>
</protein>
<sequence length="299" mass="33125">MWREEFGDKILRVDIEPLSDLPFHARSTLRVLPGLNAFSSASSPLRFRRTRDAADADGSIALIINMTKDCVVVQRGREVTLRAGDAVAVHHRSKGSVSFAQGSYFALVIPRAELAARLSNIDEPTMRPIPREQTTLRLVRSYMRPLWDELRLATSDLRSLVATHVHDLAAMMLSRDRLSGETNASAVVAIRLAAVLEYIAAHFDDPELNLETVAHSQGVSPRYLQRLLETSGSSFTAQVNELRLQRAFALLTDPVASPRLISDIALEAGFSDISYFNRSFHSRFGESPTGIRAQARKSG</sequence>
<comment type="caution">
    <text evidence="5">The sequence shown here is derived from an EMBL/GenBank/DDBJ whole genome shotgun (WGS) entry which is preliminary data.</text>
</comment>
<dbReference type="SMART" id="SM00342">
    <property type="entry name" value="HTH_ARAC"/>
    <property type="match status" value="1"/>
</dbReference>
<accession>A0ABQ6AUQ4</accession>
<dbReference type="Gene3D" id="1.10.10.60">
    <property type="entry name" value="Homeodomain-like"/>
    <property type="match status" value="1"/>
</dbReference>
<keyword evidence="2" id="KW-0238">DNA-binding</keyword>
<keyword evidence="1" id="KW-0805">Transcription regulation</keyword>
<evidence type="ECO:0000313" key="6">
    <source>
        <dbReference type="Proteomes" id="UP001156905"/>
    </source>
</evidence>
<dbReference type="InterPro" id="IPR050204">
    <property type="entry name" value="AraC_XylS_family_regulators"/>
</dbReference>
<dbReference type="InterPro" id="IPR020449">
    <property type="entry name" value="Tscrpt_reg_AraC-type_HTH"/>
</dbReference>
<proteinExistence type="predicted"/>
<dbReference type="PANTHER" id="PTHR46796">
    <property type="entry name" value="HTH-TYPE TRANSCRIPTIONAL ACTIVATOR RHAS-RELATED"/>
    <property type="match status" value="1"/>
</dbReference>
<keyword evidence="3" id="KW-0804">Transcription</keyword>
<organism evidence="5 6">
    <name type="scientific">Bradyrhizobium iriomotense</name>
    <dbReference type="NCBI Taxonomy" id="441950"/>
    <lineage>
        <taxon>Bacteria</taxon>
        <taxon>Pseudomonadati</taxon>
        <taxon>Pseudomonadota</taxon>
        <taxon>Alphaproteobacteria</taxon>
        <taxon>Hyphomicrobiales</taxon>
        <taxon>Nitrobacteraceae</taxon>
        <taxon>Bradyrhizobium</taxon>
    </lineage>
</organism>
<dbReference type="EMBL" id="BSOW01000002">
    <property type="protein sequence ID" value="GLR83856.1"/>
    <property type="molecule type" value="Genomic_DNA"/>
</dbReference>
<dbReference type="Proteomes" id="UP001156905">
    <property type="component" value="Unassembled WGS sequence"/>
</dbReference>
<evidence type="ECO:0000256" key="2">
    <source>
        <dbReference type="ARBA" id="ARBA00023125"/>
    </source>
</evidence>
<dbReference type="PRINTS" id="PR00032">
    <property type="entry name" value="HTHARAC"/>
</dbReference>
<dbReference type="InterPro" id="IPR018060">
    <property type="entry name" value="HTH_AraC"/>
</dbReference>
<keyword evidence="6" id="KW-1185">Reference proteome</keyword>
<reference evidence="6" key="1">
    <citation type="journal article" date="2019" name="Int. J. Syst. Evol. Microbiol.">
        <title>The Global Catalogue of Microorganisms (GCM) 10K type strain sequencing project: providing services to taxonomists for standard genome sequencing and annotation.</title>
        <authorList>
            <consortium name="The Broad Institute Genomics Platform"/>
            <consortium name="The Broad Institute Genome Sequencing Center for Infectious Disease"/>
            <person name="Wu L."/>
            <person name="Ma J."/>
        </authorList>
    </citation>
    <scope>NUCLEOTIDE SEQUENCE [LARGE SCALE GENOMIC DNA]</scope>
    <source>
        <strain evidence="6">NBRC 102520</strain>
    </source>
</reference>
<gene>
    <name evidence="5" type="ORF">GCM10007857_05660</name>
</gene>
<name>A0ABQ6AUQ4_9BRAD</name>
<dbReference type="PANTHER" id="PTHR46796:SF6">
    <property type="entry name" value="ARAC SUBFAMILY"/>
    <property type="match status" value="1"/>
</dbReference>
<dbReference type="PROSITE" id="PS01124">
    <property type="entry name" value="HTH_ARAC_FAMILY_2"/>
    <property type="match status" value="1"/>
</dbReference>
<evidence type="ECO:0000256" key="1">
    <source>
        <dbReference type="ARBA" id="ARBA00023015"/>
    </source>
</evidence>
<dbReference type="SUPFAM" id="SSF46689">
    <property type="entry name" value="Homeodomain-like"/>
    <property type="match status" value="1"/>
</dbReference>
<evidence type="ECO:0000313" key="5">
    <source>
        <dbReference type="EMBL" id="GLR83856.1"/>
    </source>
</evidence>
<evidence type="ECO:0000256" key="3">
    <source>
        <dbReference type="ARBA" id="ARBA00023163"/>
    </source>
</evidence>
<evidence type="ECO:0000259" key="4">
    <source>
        <dbReference type="PROSITE" id="PS01124"/>
    </source>
</evidence>
<dbReference type="Pfam" id="PF14525">
    <property type="entry name" value="AraC_binding_2"/>
    <property type="match status" value="1"/>
</dbReference>
<dbReference type="InterPro" id="IPR035418">
    <property type="entry name" value="AraC-bd_2"/>
</dbReference>